<dbReference type="CDD" id="cd08347">
    <property type="entry name" value="PcpA_C_like"/>
    <property type="match status" value="1"/>
</dbReference>
<evidence type="ECO:0000259" key="1">
    <source>
        <dbReference type="PROSITE" id="PS51819"/>
    </source>
</evidence>
<dbReference type="PANTHER" id="PTHR36110:SF2">
    <property type="entry name" value="RING-CLEAVING DIOXYGENASE MHQE-RELATED"/>
    <property type="match status" value="1"/>
</dbReference>
<organism evidence="2 3">
    <name type="scientific">Dictyobacter alpinus</name>
    <dbReference type="NCBI Taxonomy" id="2014873"/>
    <lineage>
        <taxon>Bacteria</taxon>
        <taxon>Bacillati</taxon>
        <taxon>Chloroflexota</taxon>
        <taxon>Ktedonobacteria</taxon>
        <taxon>Ktedonobacterales</taxon>
        <taxon>Dictyobacteraceae</taxon>
        <taxon>Dictyobacter</taxon>
    </lineage>
</organism>
<gene>
    <name evidence="2" type="ORF">KDA_41660</name>
</gene>
<keyword evidence="3" id="KW-1185">Reference proteome</keyword>
<proteinExistence type="predicted"/>
<dbReference type="Proteomes" id="UP000287171">
    <property type="component" value="Unassembled WGS sequence"/>
</dbReference>
<sequence length="327" mass="36195">MQHSLLGIHHVTAITADPQGNIDFYTGLLGLRLVKVTVNFDDPGSYHFYYGDREGNPGTIMTFFAWPGAQKGRQGTGQINATAFAIPQASLSYWLGRLIEKGIKHEGPITRFGEQVLTFRDPDGLVIELVAHPGELERPGWDNGEIPAEHAIRGISAVTLWEDGHEETAGLLTKTMGFRLVSEEDNTFRYELGAGGAGARVDVRNAHGFWRGAVATGTVHHVAWRVANDEAQAAWQEQLDAQDFNVTPILDREYFHSIYFPEPGGVLFEIATDPPGFAINESVERLGTQLQLPPWLETSRPQIERALPQITYPQVGGRRSKAEKTQE</sequence>
<dbReference type="AlphaFoldDB" id="A0A402BBK2"/>
<accession>A0A402BBK2</accession>
<name>A0A402BBK2_9CHLR</name>
<evidence type="ECO:0000313" key="2">
    <source>
        <dbReference type="EMBL" id="GCE28682.1"/>
    </source>
</evidence>
<protein>
    <submittedName>
        <fullName evidence="2">Diguanylate cyclase</fullName>
    </submittedName>
</protein>
<feature type="domain" description="VOC" evidence="1">
    <location>
        <begin position="7"/>
        <end position="132"/>
    </location>
</feature>
<dbReference type="Pfam" id="PF00903">
    <property type="entry name" value="Glyoxalase"/>
    <property type="match status" value="2"/>
</dbReference>
<dbReference type="InterPro" id="IPR052537">
    <property type="entry name" value="Extradiol_RC_dioxygenase"/>
</dbReference>
<dbReference type="PANTHER" id="PTHR36110">
    <property type="entry name" value="RING-CLEAVING DIOXYGENASE MHQE-RELATED"/>
    <property type="match status" value="1"/>
</dbReference>
<dbReference type="InterPro" id="IPR004360">
    <property type="entry name" value="Glyas_Fos-R_dOase_dom"/>
</dbReference>
<dbReference type="SUPFAM" id="SSF54593">
    <property type="entry name" value="Glyoxalase/Bleomycin resistance protein/Dihydroxybiphenyl dioxygenase"/>
    <property type="match status" value="1"/>
</dbReference>
<feature type="domain" description="VOC" evidence="1">
    <location>
        <begin position="154"/>
        <end position="273"/>
    </location>
</feature>
<dbReference type="InterPro" id="IPR037523">
    <property type="entry name" value="VOC_core"/>
</dbReference>
<dbReference type="CDD" id="cd08346">
    <property type="entry name" value="PcpA_N_like"/>
    <property type="match status" value="1"/>
</dbReference>
<dbReference type="PROSITE" id="PS51819">
    <property type="entry name" value="VOC"/>
    <property type="match status" value="2"/>
</dbReference>
<evidence type="ECO:0000313" key="3">
    <source>
        <dbReference type="Proteomes" id="UP000287171"/>
    </source>
</evidence>
<dbReference type="RefSeq" id="WP_126628869.1">
    <property type="nucleotide sequence ID" value="NZ_BIFT01000001.1"/>
</dbReference>
<dbReference type="Gene3D" id="3.10.180.10">
    <property type="entry name" value="2,3-Dihydroxybiphenyl 1,2-Dioxygenase, domain 1"/>
    <property type="match status" value="2"/>
</dbReference>
<dbReference type="EMBL" id="BIFT01000001">
    <property type="protein sequence ID" value="GCE28682.1"/>
    <property type="molecule type" value="Genomic_DNA"/>
</dbReference>
<comment type="caution">
    <text evidence="2">The sequence shown here is derived from an EMBL/GenBank/DDBJ whole genome shotgun (WGS) entry which is preliminary data.</text>
</comment>
<dbReference type="OrthoDB" id="9785698at2"/>
<reference evidence="3" key="1">
    <citation type="submission" date="2018-12" db="EMBL/GenBank/DDBJ databases">
        <title>Tengunoibacter tsumagoiensis gen. nov., sp. nov., Dictyobacter kobayashii sp. nov., D. alpinus sp. nov., and D. joshuensis sp. nov. and description of Dictyobacteraceae fam. nov. within the order Ktedonobacterales isolated from Tengu-no-mugimeshi.</title>
        <authorList>
            <person name="Wang C.M."/>
            <person name="Zheng Y."/>
            <person name="Sakai Y."/>
            <person name="Toyoda A."/>
            <person name="Minakuchi Y."/>
            <person name="Abe K."/>
            <person name="Yokota A."/>
            <person name="Yabe S."/>
        </authorList>
    </citation>
    <scope>NUCLEOTIDE SEQUENCE [LARGE SCALE GENOMIC DNA]</scope>
    <source>
        <strain evidence="3">Uno16</strain>
    </source>
</reference>
<dbReference type="InterPro" id="IPR029068">
    <property type="entry name" value="Glyas_Bleomycin-R_OHBP_Dase"/>
</dbReference>